<evidence type="ECO:0000313" key="2">
    <source>
        <dbReference type="Proteomes" id="UP000481327"/>
    </source>
</evidence>
<reference evidence="1 2" key="1">
    <citation type="submission" date="2019-09" db="EMBL/GenBank/DDBJ databases">
        <title>Polymorphobacter sp. isolated from a lake in China.</title>
        <authorList>
            <person name="Liu Z."/>
        </authorList>
    </citation>
    <scope>NUCLEOTIDE SEQUENCE [LARGE SCALE GENOMIC DNA]</scope>
    <source>
        <strain evidence="1 2">D40P</strain>
    </source>
</reference>
<proteinExistence type="predicted"/>
<name>A0A7C9GTH5_9SPHN</name>
<gene>
    <name evidence="1" type="ORF">F3168_15265</name>
</gene>
<protein>
    <submittedName>
        <fullName evidence="1">Uncharacterized protein</fullName>
    </submittedName>
</protein>
<dbReference type="AlphaFoldDB" id="A0A7C9GTH5"/>
<keyword evidence="2" id="KW-1185">Reference proteome</keyword>
<accession>A0A7C9GTH5</accession>
<dbReference type="EMBL" id="WIOL01000008">
    <property type="protein sequence ID" value="MQT18611.1"/>
    <property type="molecule type" value="Genomic_DNA"/>
</dbReference>
<dbReference type="Proteomes" id="UP000481327">
    <property type="component" value="Unassembled WGS sequence"/>
</dbReference>
<evidence type="ECO:0000313" key="1">
    <source>
        <dbReference type="EMBL" id="MQT18611.1"/>
    </source>
</evidence>
<comment type="caution">
    <text evidence="1">The sequence shown here is derived from an EMBL/GenBank/DDBJ whole genome shotgun (WGS) entry which is preliminary data.</text>
</comment>
<sequence>MASIEAPDNLRFHNSRSYLARMSWGPASASIHTLLALCDQIKTSLADATQTQHHLADAIVEQAAAA</sequence>
<organism evidence="1 2">
    <name type="scientific">Sandarakinorhabdus fusca</name>
    <dbReference type="NCBI Taxonomy" id="1439888"/>
    <lineage>
        <taxon>Bacteria</taxon>
        <taxon>Pseudomonadati</taxon>
        <taxon>Pseudomonadota</taxon>
        <taxon>Alphaproteobacteria</taxon>
        <taxon>Sphingomonadales</taxon>
        <taxon>Sphingosinicellaceae</taxon>
        <taxon>Sandarakinorhabdus</taxon>
    </lineage>
</organism>